<accession>A0A0W0F8X2</accession>
<feature type="region of interest" description="Disordered" evidence="1">
    <location>
        <begin position="84"/>
        <end position="104"/>
    </location>
</feature>
<evidence type="ECO:0000313" key="4">
    <source>
        <dbReference type="Proteomes" id="UP000054988"/>
    </source>
</evidence>
<dbReference type="EMBL" id="LATX01002210">
    <property type="protein sequence ID" value="KTB32610.1"/>
    <property type="molecule type" value="Genomic_DNA"/>
</dbReference>
<dbReference type="Proteomes" id="UP000054988">
    <property type="component" value="Unassembled WGS sequence"/>
</dbReference>
<gene>
    <name evidence="3" type="ORF">WG66_14839</name>
</gene>
<feature type="compositionally biased region" description="Polar residues" evidence="1">
    <location>
        <begin position="88"/>
        <end position="104"/>
    </location>
</feature>
<evidence type="ECO:0000256" key="1">
    <source>
        <dbReference type="SAM" id="MobiDB-lite"/>
    </source>
</evidence>
<feature type="transmembrane region" description="Helical" evidence="2">
    <location>
        <begin position="52"/>
        <end position="70"/>
    </location>
</feature>
<comment type="caution">
    <text evidence="3">The sequence shown here is derived from an EMBL/GenBank/DDBJ whole genome shotgun (WGS) entry which is preliminary data.</text>
</comment>
<protein>
    <submittedName>
        <fullName evidence="3">Uncharacterized protein</fullName>
    </submittedName>
</protein>
<organism evidence="3 4">
    <name type="scientific">Moniliophthora roreri</name>
    <name type="common">Frosty pod rot fungus</name>
    <name type="synonym">Monilia roreri</name>
    <dbReference type="NCBI Taxonomy" id="221103"/>
    <lineage>
        <taxon>Eukaryota</taxon>
        <taxon>Fungi</taxon>
        <taxon>Dikarya</taxon>
        <taxon>Basidiomycota</taxon>
        <taxon>Agaricomycotina</taxon>
        <taxon>Agaricomycetes</taxon>
        <taxon>Agaricomycetidae</taxon>
        <taxon>Agaricales</taxon>
        <taxon>Marasmiineae</taxon>
        <taxon>Marasmiaceae</taxon>
        <taxon>Moniliophthora</taxon>
    </lineage>
</organism>
<proteinExistence type="predicted"/>
<evidence type="ECO:0000313" key="3">
    <source>
        <dbReference type="EMBL" id="KTB32610.1"/>
    </source>
</evidence>
<dbReference type="AlphaFoldDB" id="A0A0W0F8X2"/>
<reference evidence="3 4" key="1">
    <citation type="submission" date="2015-12" db="EMBL/GenBank/DDBJ databases">
        <title>Draft genome sequence of Moniliophthora roreri, the causal agent of frosty pod rot of cacao.</title>
        <authorList>
            <person name="Aime M.C."/>
            <person name="Diaz-Valderrama J.R."/>
            <person name="Kijpornyongpan T."/>
            <person name="Phillips-Mora W."/>
        </authorList>
    </citation>
    <scope>NUCLEOTIDE SEQUENCE [LARGE SCALE GENOMIC DNA]</scope>
    <source>
        <strain evidence="3 4">MCA 2952</strain>
    </source>
</reference>
<keyword evidence="2" id="KW-0472">Membrane</keyword>
<name>A0A0W0F8X2_MONRR</name>
<sequence length="104" mass="11045">MPSTVSVASIQLPPDAIDRAYTARAKSVSFATSNLIFYAAHIGSKSMGLRRYPTIACGVITGLAAGYLFTEAFKETHIRLLKQEATKAASNPEQGASTPISDKP</sequence>
<keyword evidence="2" id="KW-0812">Transmembrane</keyword>
<keyword evidence="2" id="KW-1133">Transmembrane helix</keyword>
<evidence type="ECO:0000256" key="2">
    <source>
        <dbReference type="SAM" id="Phobius"/>
    </source>
</evidence>